<sequence length="314" mass="33409">MQTCGTSPSWWCERALDLTNSATAAEVVDWVTRTPLRILLIVVLAWLANRTARRLVTRAAERARLAALEGTRDDERSERDGAVVAANRADARARTVTDVLGSLTSAVVVIIATLMILGELNINLGPLLAGAGVAGVALGFGAQSLVRDLLAGLFVLIEDQYGVGDVVDVGPAVGTVERVTLRSTRLRDVAGTVWHVPNGEIVRAGNKSQRFSRALIDVTVANDADLTKVEEVVGSVGSELVEDEIWGSRLLGAPTLLGVQALDGLGTTVRLVVDTEPASQWAVERELRSRLRGRLLEAGIVLPHSTGAPIRPVQ</sequence>
<dbReference type="InterPro" id="IPR045276">
    <property type="entry name" value="YbiO_bact"/>
</dbReference>
<dbReference type="InterPro" id="IPR049142">
    <property type="entry name" value="MS_channel_1st"/>
</dbReference>
<dbReference type="Gene3D" id="1.10.287.1260">
    <property type="match status" value="1"/>
</dbReference>
<feature type="domain" description="Mechanosensitive ion channel MscS" evidence="8">
    <location>
        <begin position="145"/>
        <end position="202"/>
    </location>
</feature>
<dbReference type="RefSeq" id="WP_012226414.1">
    <property type="nucleotide sequence ID" value="NZ_HG422565.1"/>
</dbReference>
<dbReference type="OrthoDB" id="4638917at2"/>
<dbReference type="Pfam" id="PF21088">
    <property type="entry name" value="MS_channel_1st"/>
    <property type="match status" value="1"/>
</dbReference>
<keyword evidence="5 7" id="KW-1133">Transmembrane helix</keyword>
<dbReference type="PANTHER" id="PTHR30460:SF0">
    <property type="entry name" value="MODERATE CONDUCTANCE MECHANOSENSITIVE CHANNEL YBIO"/>
    <property type="match status" value="1"/>
</dbReference>
<evidence type="ECO:0000259" key="8">
    <source>
        <dbReference type="Pfam" id="PF00924"/>
    </source>
</evidence>
<feature type="domain" description="Mechanosensitive ion channel transmembrane helices 2/3" evidence="10">
    <location>
        <begin position="103"/>
        <end position="143"/>
    </location>
</feature>
<evidence type="ECO:0000256" key="3">
    <source>
        <dbReference type="ARBA" id="ARBA00022475"/>
    </source>
</evidence>
<keyword evidence="12" id="KW-1185">Reference proteome</keyword>
<dbReference type="InterPro" id="IPR011014">
    <property type="entry name" value="MscS_channel_TM-2"/>
</dbReference>
<reference evidence="11 12" key="1">
    <citation type="journal article" date="2013" name="ISME J.">
        <title>Metabolic model for the filamentous 'Candidatus Microthrix parvicella' based on genomic and metagenomic analyses.</title>
        <authorList>
            <person name="Jon McIlroy S."/>
            <person name="Kristiansen R."/>
            <person name="Albertsen M."/>
            <person name="Michael Karst S."/>
            <person name="Rossetti S."/>
            <person name="Lund Nielsen J."/>
            <person name="Tandoi V."/>
            <person name="James Seviour R."/>
            <person name="Nielsen P.H."/>
        </authorList>
    </citation>
    <scope>NUCLEOTIDE SEQUENCE [LARGE SCALE GENOMIC DNA]</scope>
    <source>
        <strain evidence="11 12">RN1</strain>
    </source>
</reference>
<comment type="subcellular location">
    <subcellularLocation>
        <location evidence="1">Cell membrane</location>
        <topology evidence="1">Multi-pass membrane protein</topology>
    </subcellularLocation>
</comment>
<dbReference type="STRING" id="1229780.BN381_250107"/>
<dbReference type="GO" id="GO:0005886">
    <property type="term" value="C:plasma membrane"/>
    <property type="evidence" value="ECO:0007669"/>
    <property type="project" value="UniProtKB-SubCell"/>
</dbReference>
<proteinExistence type="inferred from homology"/>
<dbReference type="HOGENOM" id="CLU_037945_8_1_11"/>
<feature type="domain" description="Mechanosensitive ion channel MscS C-terminal" evidence="9">
    <location>
        <begin position="216"/>
        <end position="301"/>
    </location>
</feature>
<keyword evidence="3" id="KW-1003">Cell membrane</keyword>
<feature type="transmembrane region" description="Helical" evidence="7">
    <location>
        <begin position="99"/>
        <end position="118"/>
    </location>
</feature>
<dbReference type="FunFam" id="2.30.30.60:FF:000001">
    <property type="entry name" value="MscS Mechanosensitive ion channel"/>
    <property type="match status" value="1"/>
</dbReference>
<comment type="similarity">
    <text evidence="2">Belongs to the MscS (TC 1.A.23) family.</text>
</comment>
<dbReference type="Gene3D" id="3.30.70.100">
    <property type="match status" value="1"/>
</dbReference>
<dbReference type="AlphaFoldDB" id="R4YYG1"/>
<name>R4YYG1_9ACTN</name>
<accession>R4YYG1</accession>
<keyword evidence="6 7" id="KW-0472">Membrane</keyword>
<comment type="caution">
    <text evidence="11">The sequence shown here is derived from an EMBL/GenBank/DDBJ whole genome shotgun (WGS) entry which is preliminary data.</text>
</comment>
<dbReference type="PANTHER" id="PTHR30460">
    <property type="entry name" value="MODERATE CONDUCTANCE MECHANOSENSITIVE CHANNEL YBIO"/>
    <property type="match status" value="1"/>
</dbReference>
<evidence type="ECO:0000256" key="4">
    <source>
        <dbReference type="ARBA" id="ARBA00022692"/>
    </source>
</evidence>
<dbReference type="Proteomes" id="UP000018291">
    <property type="component" value="Unassembled WGS sequence"/>
</dbReference>
<evidence type="ECO:0000313" key="11">
    <source>
        <dbReference type="EMBL" id="CCM63614.1"/>
    </source>
</evidence>
<gene>
    <name evidence="11" type="ORF">BN381_250107</name>
</gene>
<dbReference type="EMBL" id="CANL01000018">
    <property type="protein sequence ID" value="CCM63614.1"/>
    <property type="molecule type" value="Genomic_DNA"/>
</dbReference>
<evidence type="ECO:0000259" key="9">
    <source>
        <dbReference type="Pfam" id="PF21082"/>
    </source>
</evidence>
<evidence type="ECO:0000256" key="5">
    <source>
        <dbReference type="ARBA" id="ARBA00022989"/>
    </source>
</evidence>
<dbReference type="SUPFAM" id="SSF82689">
    <property type="entry name" value="Mechanosensitive channel protein MscS (YggB), C-terminal domain"/>
    <property type="match status" value="1"/>
</dbReference>
<dbReference type="InterPro" id="IPR049278">
    <property type="entry name" value="MS_channel_C"/>
</dbReference>
<dbReference type="Pfam" id="PF21082">
    <property type="entry name" value="MS_channel_3rd"/>
    <property type="match status" value="1"/>
</dbReference>
<feature type="transmembrane region" description="Helical" evidence="7">
    <location>
        <begin position="30"/>
        <end position="48"/>
    </location>
</feature>
<dbReference type="InterPro" id="IPR006685">
    <property type="entry name" value="MscS_channel_2nd"/>
</dbReference>
<dbReference type="GO" id="GO:0008381">
    <property type="term" value="F:mechanosensitive monoatomic ion channel activity"/>
    <property type="evidence" value="ECO:0007669"/>
    <property type="project" value="InterPro"/>
</dbReference>
<organism evidence="11 12">
    <name type="scientific">Candidatus Neomicrothrix parvicella RN1</name>
    <dbReference type="NCBI Taxonomy" id="1229780"/>
    <lineage>
        <taxon>Bacteria</taxon>
        <taxon>Bacillati</taxon>
        <taxon>Actinomycetota</taxon>
        <taxon>Acidimicrobiia</taxon>
        <taxon>Acidimicrobiales</taxon>
        <taxon>Microthrixaceae</taxon>
        <taxon>Candidatus Neomicrothrix</taxon>
    </lineage>
</organism>
<evidence type="ECO:0000259" key="10">
    <source>
        <dbReference type="Pfam" id="PF21088"/>
    </source>
</evidence>
<dbReference type="InterPro" id="IPR011066">
    <property type="entry name" value="MscS_channel_C_sf"/>
</dbReference>
<protein>
    <submittedName>
        <fullName evidence="11">Putative small-conductance mechanosensitive channel</fullName>
    </submittedName>
</protein>
<keyword evidence="4 7" id="KW-0812">Transmembrane</keyword>
<dbReference type="SUPFAM" id="SSF82861">
    <property type="entry name" value="Mechanosensitive channel protein MscS (YggB), transmembrane region"/>
    <property type="match status" value="1"/>
</dbReference>
<dbReference type="InterPro" id="IPR023408">
    <property type="entry name" value="MscS_beta-dom_sf"/>
</dbReference>
<dbReference type="eggNOG" id="COG0668">
    <property type="taxonomic scope" value="Bacteria"/>
</dbReference>
<dbReference type="Gene3D" id="2.30.30.60">
    <property type="match status" value="1"/>
</dbReference>
<evidence type="ECO:0000313" key="12">
    <source>
        <dbReference type="Proteomes" id="UP000018291"/>
    </source>
</evidence>
<dbReference type="SUPFAM" id="SSF50182">
    <property type="entry name" value="Sm-like ribonucleoproteins"/>
    <property type="match status" value="1"/>
</dbReference>
<evidence type="ECO:0000256" key="1">
    <source>
        <dbReference type="ARBA" id="ARBA00004651"/>
    </source>
</evidence>
<dbReference type="InterPro" id="IPR010920">
    <property type="entry name" value="LSM_dom_sf"/>
</dbReference>
<dbReference type="Pfam" id="PF00924">
    <property type="entry name" value="MS_channel_2nd"/>
    <property type="match status" value="1"/>
</dbReference>
<evidence type="ECO:0000256" key="2">
    <source>
        <dbReference type="ARBA" id="ARBA00008017"/>
    </source>
</evidence>
<evidence type="ECO:0000256" key="7">
    <source>
        <dbReference type="SAM" id="Phobius"/>
    </source>
</evidence>
<evidence type="ECO:0000256" key="6">
    <source>
        <dbReference type="ARBA" id="ARBA00023136"/>
    </source>
</evidence>